<dbReference type="PANTHER" id="PTHR47150:SF6">
    <property type="entry name" value="OS01G0872900 PROTEIN"/>
    <property type="match status" value="1"/>
</dbReference>
<gene>
    <name evidence="1" type="ORF">PVAP13_9KG183055</name>
</gene>
<proteinExistence type="predicted"/>
<evidence type="ECO:0000313" key="1">
    <source>
        <dbReference type="EMBL" id="KAG2548403.1"/>
    </source>
</evidence>
<evidence type="ECO:0000313" key="2">
    <source>
        <dbReference type="Proteomes" id="UP000823388"/>
    </source>
</evidence>
<comment type="caution">
    <text evidence="1">The sequence shown here is derived from an EMBL/GenBank/DDBJ whole genome shotgun (WGS) entry which is preliminary data.</text>
</comment>
<name>A0A8T0NGQ7_PANVG</name>
<organism evidence="1 2">
    <name type="scientific">Panicum virgatum</name>
    <name type="common">Blackwell switchgrass</name>
    <dbReference type="NCBI Taxonomy" id="38727"/>
    <lineage>
        <taxon>Eukaryota</taxon>
        <taxon>Viridiplantae</taxon>
        <taxon>Streptophyta</taxon>
        <taxon>Embryophyta</taxon>
        <taxon>Tracheophyta</taxon>
        <taxon>Spermatophyta</taxon>
        <taxon>Magnoliopsida</taxon>
        <taxon>Liliopsida</taxon>
        <taxon>Poales</taxon>
        <taxon>Poaceae</taxon>
        <taxon>PACMAD clade</taxon>
        <taxon>Panicoideae</taxon>
        <taxon>Panicodae</taxon>
        <taxon>Paniceae</taxon>
        <taxon>Panicinae</taxon>
        <taxon>Panicum</taxon>
        <taxon>Panicum sect. Hiantes</taxon>
    </lineage>
</organism>
<dbReference type="PANTHER" id="PTHR47150">
    <property type="entry name" value="OS12G0169200 PROTEIN"/>
    <property type="match status" value="1"/>
</dbReference>
<protein>
    <submittedName>
        <fullName evidence="1">Uncharacterized protein</fullName>
    </submittedName>
</protein>
<accession>A0A8T0NGQ7</accession>
<dbReference type="EMBL" id="CM029053">
    <property type="protein sequence ID" value="KAG2548403.1"/>
    <property type="molecule type" value="Genomic_DNA"/>
</dbReference>
<reference evidence="1 2" key="1">
    <citation type="submission" date="2020-05" db="EMBL/GenBank/DDBJ databases">
        <title>WGS assembly of Panicum virgatum.</title>
        <authorList>
            <person name="Lovell J.T."/>
            <person name="Jenkins J."/>
            <person name="Shu S."/>
            <person name="Juenger T.E."/>
            <person name="Schmutz J."/>
        </authorList>
    </citation>
    <scope>NUCLEOTIDE SEQUENCE [LARGE SCALE GENOMIC DNA]</scope>
    <source>
        <strain evidence="2">cv. AP13</strain>
    </source>
</reference>
<keyword evidence="2" id="KW-1185">Reference proteome</keyword>
<dbReference type="AlphaFoldDB" id="A0A8T0NGQ7"/>
<sequence length="131" mass="15287">MAWRYLSMSMCGSSGGDSSEEEEIEAATLVASIGSKWRWGGSVIRHKTYKRDRLAIQIQLDKDYFGEEPFYDEDQFRRRFRMRKSLFMRIVTEVTAANSFFVQKKCCWQDGFLSASQMHGCYEDACIWNCS</sequence>
<dbReference type="Proteomes" id="UP000823388">
    <property type="component" value="Chromosome 9K"/>
</dbReference>